<feature type="region of interest" description="Disordered" evidence="1">
    <location>
        <begin position="161"/>
        <end position="199"/>
    </location>
</feature>
<feature type="compositionally biased region" description="Basic and acidic residues" evidence="1">
    <location>
        <begin position="181"/>
        <end position="196"/>
    </location>
</feature>
<dbReference type="Proteomes" id="UP000790347">
    <property type="component" value="Unassembled WGS sequence"/>
</dbReference>
<gene>
    <name evidence="2" type="ORF">DERF_014444</name>
</gene>
<reference evidence="2" key="2">
    <citation type="journal article" date="2022" name="Res Sq">
        <title>Comparative Genomics Reveals Insights into the Divergent Evolution of Astigmatic Mites and Household Pest Adaptations.</title>
        <authorList>
            <person name="Xiong Q."/>
            <person name="Wan A.T.-Y."/>
            <person name="Liu X.-Y."/>
            <person name="Fung C.S.-H."/>
            <person name="Xiao X."/>
            <person name="Malainual N."/>
            <person name="Hou J."/>
            <person name="Wang L."/>
            <person name="Wang M."/>
            <person name="Yang K."/>
            <person name="Cui Y."/>
            <person name="Leung E."/>
            <person name="Nong W."/>
            <person name="Shin S.-K."/>
            <person name="Au S."/>
            <person name="Jeong K.Y."/>
            <person name="Chew F.T."/>
            <person name="Hui J."/>
            <person name="Leung T.F."/>
            <person name="Tungtrongchitr A."/>
            <person name="Zhong N."/>
            <person name="Liu Z."/>
            <person name="Tsui S."/>
        </authorList>
    </citation>
    <scope>NUCLEOTIDE SEQUENCE</scope>
    <source>
        <strain evidence="2">Derf</strain>
        <tissue evidence="2">Whole organism</tissue>
    </source>
</reference>
<evidence type="ECO:0000313" key="3">
    <source>
        <dbReference type="Proteomes" id="UP000790347"/>
    </source>
</evidence>
<organism evidence="2 3">
    <name type="scientific">Dermatophagoides farinae</name>
    <name type="common">American house dust mite</name>
    <dbReference type="NCBI Taxonomy" id="6954"/>
    <lineage>
        <taxon>Eukaryota</taxon>
        <taxon>Metazoa</taxon>
        <taxon>Ecdysozoa</taxon>
        <taxon>Arthropoda</taxon>
        <taxon>Chelicerata</taxon>
        <taxon>Arachnida</taxon>
        <taxon>Acari</taxon>
        <taxon>Acariformes</taxon>
        <taxon>Sarcoptiformes</taxon>
        <taxon>Astigmata</taxon>
        <taxon>Psoroptidia</taxon>
        <taxon>Analgoidea</taxon>
        <taxon>Pyroglyphidae</taxon>
        <taxon>Dermatophagoidinae</taxon>
        <taxon>Dermatophagoides</taxon>
    </lineage>
</organism>
<comment type="caution">
    <text evidence="2">The sequence shown here is derived from an EMBL/GenBank/DDBJ whole genome shotgun (WGS) entry which is preliminary data.</text>
</comment>
<dbReference type="AlphaFoldDB" id="A0A922KT15"/>
<feature type="region of interest" description="Disordered" evidence="1">
    <location>
        <begin position="117"/>
        <end position="136"/>
    </location>
</feature>
<feature type="region of interest" description="Disordered" evidence="1">
    <location>
        <begin position="414"/>
        <end position="434"/>
    </location>
</feature>
<protein>
    <submittedName>
        <fullName evidence="2">Uncharacterized protein</fullName>
    </submittedName>
</protein>
<accession>A0A922KT15</accession>
<proteinExistence type="predicted"/>
<name>A0A922KT15_DERFA</name>
<dbReference type="EMBL" id="ASGP02000008">
    <property type="protein sequence ID" value="KAH9493708.1"/>
    <property type="molecule type" value="Genomic_DNA"/>
</dbReference>
<evidence type="ECO:0000256" key="1">
    <source>
        <dbReference type="SAM" id="MobiDB-lite"/>
    </source>
</evidence>
<keyword evidence="3" id="KW-1185">Reference proteome</keyword>
<sequence>MMAKKNKSKTANNVNDTNNDAYDSVYLNDSYHGNIVDRFHLMSNTFHRLLPFQELIRFSNHSINKVFINYNDEINELNCQILTDLKSMIRQLESSSIDSKINPNITTTVIDTPIKSVGSHKRKYQQNTPSSTNVSKIKDSNKITNKKVKKQKSTDKTLAKLLDKENDNPNKIQTSLIAKKSSIEDSDNKNNDDTNDSRMCLRTRARTRAQNKREQELQQSKNVTEIKNNNNDSTIKKTMAANASILTTPKTRKPRNKNVQQQKESNKKPIVASAAALGTPSAKNINLRKGGGQFPEACVVMATPTLSKQRDEEIRLKSAQKLEKAAQNRKMMMEQRQQKIRQRSIDSHNRLLANQQKQNHQKQQPKLVATNTTPSKQTKAFMIITGAVSSANKDKKNINGNNVFKFGTPVNNLSTKKTASPKSTPTKVLNKNSSNKKLIGDKNMIQMKNIEKTLIKHDNNAINNVEKNDKTIEISPIKPDRDEKKVNVTQTLINSTMTIDKPLSSHPIPPSPMLNKTILNIKEQEKIMTPLKLATTTTTLNQSPLITQYKMTPPPKLEESMISTYDISRYFDSDDEEEQLKEIQQRKNKRLPPWVTGRLFVNRLAKLYCQNEKNSNLAYRIYSNCSKRKIVVDIEKFGLQVIPKYRNRTSSIVWTTTNNKLVPSSSSQLLLPPTSSFYKNFMSEDESTF</sequence>
<reference evidence="2" key="1">
    <citation type="submission" date="2013-05" db="EMBL/GenBank/DDBJ databases">
        <authorList>
            <person name="Yim A.K.Y."/>
            <person name="Chan T.F."/>
            <person name="Ji K.M."/>
            <person name="Liu X.Y."/>
            <person name="Zhou J.W."/>
            <person name="Li R.Q."/>
            <person name="Yang K.Y."/>
            <person name="Li J."/>
            <person name="Li M."/>
            <person name="Law P.T.W."/>
            <person name="Wu Y.L."/>
            <person name="Cai Z.L."/>
            <person name="Qin H."/>
            <person name="Bao Y."/>
            <person name="Leung R.K.K."/>
            <person name="Ng P.K.S."/>
            <person name="Zou J."/>
            <person name="Zhong X.J."/>
            <person name="Ran P.X."/>
            <person name="Zhong N.S."/>
            <person name="Liu Z.G."/>
            <person name="Tsui S.K.W."/>
        </authorList>
    </citation>
    <scope>NUCLEOTIDE SEQUENCE</scope>
    <source>
        <strain evidence="2">Derf</strain>
        <tissue evidence="2">Whole organism</tissue>
    </source>
</reference>
<feature type="region of interest" description="Disordered" evidence="1">
    <location>
        <begin position="244"/>
        <end position="270"/>
    </location>
</feature>
<evidence type="ECO:0000313" key="2">
    <source>
        <dbReference type="EMBL" id="KAH9493708.1"/>
    </source>
</evidence>
<feature type="compositionally biased region" description="Polar residues" evidence="1">
    <location>
        <begin position="125"/>
        <end position="135"/>
    </location>
</feature>